<dbReference type="Proteomes" id="UP000244013">
    <property type="component" value="Unassembled WGS sequence"/>
</dbReference>
<dbReference type="InterPro" id="IPR010998">
    <property type="entry name" value="Integrase_recombinase_N"/>
</dbReference>
<gene>
    <name evidence="6" type="ORF">C8J25_104369</name>
</gene>
<evidence type="ECO:0000259" key="5">
    <source>
        <dbReference type="PROSITE" id="PS51898"/>
    </source>
</evidence>
<evidence type="ECO:0000256" key="1">
    <source>
        <dbReference type="ARBA" id="ARBA00008857"/>
    </source>
</evidence>
<proteinExistence type="inferred from homology"/>
<dbReference type="CDD" id="cd01184">
    <property type="entry name" value="INT_C_like_1"/>
    <property type="match status" value="1"/>
</dbReference>
<accession>A0A2T5U695</accession>
<keyword evidence="2" id="KW-0229">DNA integration</keyword>
<sequence>MFLSDASTARSDKTLLAYRTVSQTVMDILGGDVPLRSITRPQCRDLLTKLAMVPLHARKRWPDRSALEAISLSEGQRFQTMSPAHLNGHMNKFSSLLNWATKEELIARNPALGLRIHDPVPPRDKRRPFSAEQLRKIFMAPIFRGCVDDENGYAVPGSNRPTRGRYWIPIIGLYSGLRLNEACQLDTADVRMVEGHLCFIITTASEHGADDKRLKTLSSERIVPVHPVLLDLGFEAYVRARRSANDMKLFPELSSRHGLYSHLFSRWFARFLVSCGAAAERTCYHSFRHSFRDACRAARMDRDIVMALGGWSSASDSSGSVSDSYGRGHSPAALFQSISLVRYEGIEWSTLADSP</sequence>
<name>A0A2T5U695_9SPHN</name>
<evidence type="ECO:0000313" key="7">
    <source>
        <dbReference type="Proteomes" id="UP000244013"/>
    </source>
</evidence>
<reference evidence="6 7" key="1">
    <citation type="submission" date="2018-04" db="EMBL/GenBank/DDBJ databases">
        <title>Genomic Encyclopedia of Type Strains, Phase III (KMG-III): the genomes of soil and plant-associated and newly described type strains.</title>
        <authorList>
            <person name="Whitman W."/>
        </authorList>
    </citation>
    <scope>NUCLEOTIDE SEQUENCE [LARGE SCALE GENOMIC DNA]</scope>
    <source>
        <strain evidence="6 7">MA-olki</strain>
    </source>
</reference>
<keyword evidence="3" id="KW-0238">DNA-binding</keyword>
<dbReference type="InterPro" id="IPR013762">
    <property type="entry name" value="Integrase-like_cat_sf"/>
</dbReference>
<dbReference type="GeneID" id="91006055"/>
<dbReference type="EMBL" id="QAYE01000004">
    <property type="protein sequence ID" value="PTW47027.1"/>
    <property type="molecule type" value="Genomic_DNA"/>
</dbReference>
<evidence type="ECO:0000256" key="4">
    <source>
        <dbReference type="ARBA" id="ARBA00023172"/>
    </source>
</evidence>
<feature type="domain" description="Tyr recombinase" evidence="5">
    <location>
        <begin position="124"/>
        <end position="339"/>
    </location>
</feature>
<dbReference type="GO" id="GO:0006310">
    <property type="term" value="P:DNA recombination"/>
    <property type="evidence" value="ECO:0007669"/>
    <property type="project" value="UniProtKB-KW"/>
</dbReference>
<dbReference type="GO" id="GO:0015074">
    <property type="term" value="P:DNA integration"/>
    <property type="evidence" value="ECO:0007669"/>
    <property type="project" value="UniProtKB-KW"/>
</dbReference>
<dbReference type="InterPro" id="IPR050090">
    <property type="entry name" value="Tyrosine_recombinase_XerCD"/>
</dbReference>
<comment type="caution">
    <text evidence="6">The sequence shown here is derived from an EMBL/GenBank/DDBJ whole genome shotgun (WGS) entry which is preliminary data.</text>
</comment>
<comment type="similarity">
    <text evidence="1">Belongs to the 'phage' integrase family.</text>
</comment>
<evidence type="ECO:0000256" key="2">
    <source>
        <dbReference type="ARBA" id="ARBA00022908"/>
    </source>
</evidence>
<evidence type="ECO:0000313" key="6">
    <source>
        <dbReference type="EMBL" id="PTW47027.1"/>
    </source>
</evidence>
<dbReference type="PROSITE" id="PS51898">
    <property type="entry name" value="TYR_RECOMBINASE"/>
    <property type="match status" value="1"/>
</dbReference>
<dbReference type="Gene3D" id="1.10.443.10">
    <property type="entry name" value="Intergrase catalytic core"/>
    <property type="match status" value="1"/>
</dbReference>
<dbReference type="Gene3D" id="1.10.150.130">
    <property type="match status" value="1"/>
</dbReference>
<dbReference type="SUPFAM" id="SSF56349">
    <property type="entry name" value="DNA breaking-rejoining enzymes"/>
    <property type="match status" value="1"/>
</dbReference>
<protein>
    <submittedName>
        <fullName evidence="6">Integrase</fullName>
    </submittedName>
</protein>
<dbReference type="PANTHER" id="PTHR30349">
    <property type="entry name" value="PHAGE INTEGRASE-RELATED"/>
    <property type="match status" value="1"/>
</dbReference>
<dbReference type="Pfam" id="PF00589">
    <property type="entry name" value="Phage_integrase"/>
    <property type="match status" value="1"/>
</dbReference>
<keyword evidence="4" id="KW-0233">DNA recombination</keyword>
<dbReference type="InterPro" id="IPR002104">
    <property type="entry name" value="Integrase_catalytic"/>
</dbReference>
<dbReference type="AlphaFoldDB" id="A0A2T5U695"/>
<dbReference type="GO" id="GO:0003677">
    <property type="term" value="F:DNA binding"/>
    <property type="evidence" value="ECO:0007669"/>
    <property type="project" value="UniProtKB-KW"/>
</dbReference>
<evidence type="ECO:0000256" key="3">
    <source>
        <dbReference type="ARBA" id="ARBA00023125"/>
    </source>
</evidence>
<dbReference type="RefSeq" id="WP_167397698.1">
    <property type="nucleotide sequence ID" value="NZ_QAYE01000004.1"/>
</dbReference>
<dbReference type="InterPro" id="IPR011010">
    <property type="entry name" value="DNA_brk_join_enz"/>
</dbReference>
<organism evidence="6 7">
    <name type="scientific">Sphingomonas faeni</name>
    <dbReference type="NCBI Taxonomy" id="185950"/>
    <lineage>
        <taxon>Bacteria</taxon>
        <taxon>Pseudomonadati</taxon>
        <taxon>Pseudomonadota</taxon>
        <taxon>Alphaproteobacteria</taxon>
        <taxon>Sphingomonadales</taxon>
        <taxon>Sphingomonadaceae</taxon>
        <taxon>Sphingomonas</taxon>
    </lineage>
</organism>
<dbReference type="PANTHER" id="PTHR30349:SF41">
    <property type="entry name" value="INTEGRASE_RECOMBINASE PROTEIN MJ0367-RELATED"/>
    <property type="match status" value="1"/>
</dbReference>